<dbReference type="EMBL" id="PIPO01000004">
    <property type="protein sequence ID" value="RUO32379.1"/>
    <property type="molecule type" value="Genomic_DNA"/>
</dbReference>
<feature type="transmembrane region" description="Helical" evidence="1">
    <location>
        <begin position="203"/>
        <end position="226"/>
    </location>
</feature>
<evidence type="ECO:0000313" key="5">
    <source>
        <dbReference type="Proteomes" id="UP000287823"/>
    </source>
</evidence>
<dbReference type="SUPFAM" id="SSF141868">
    <property type="entry name" value="EAL domain-like"/>
    <property type="match status" value="1"/>
</dbReference>
<proteinExistence type="predicted"/>
<reference evidence="4 5" key="1">
    <citation type="journal article" date="2011" name="Front. Microbiol.">
        <title>Genomic signatures of strain selection and enhancement in Bacillus atrophaeus var. globigii, a historical biowarfare simulant.</title>
        <authorList>
            <person name="Gibbons H.S."/>
            <person name="Broomall S.M."/>
            <person name="McNew L.A."/>
            <person name="Daligault H."/>
            <person name="Chapman C."/>
            <person name="Bruce D."/>
            <person name="Karavis M."/>
            <person name="Krepps M."/>
            <person name="McGregor P.A."/>
            <person name="Hong C."/>
            <person name="Park K.H."/>
            <person name="Akmal A."/>
            <person name="Feldman A."/>
            <person name="Lin J.S."/>
            <person name="Chang W.E."/>
            <person name="Higgs B.W."/>
            <person name="Demirev P."/>
            <person name="Lindquist J."/>
            <person name="Liem A."/>
            <person name="Fochler E."/>
            <person name="Read T.D."/>
            <person name="Tapia R."/>
            <person name="Johnson S."/>
            <person name="Bishop-Lilly K.A."/>
            <person name="Detter C."/>
            <person name="Han C."/>
            <person name="Sozhamannan S."/>
            <person name="Rosenzweig C.N."/>
            <person name="Skowronski E.W."/>
        </authorList>
    </citation>
    <scope>NUCLEOTIDE SEQUENCE [LARGE SCALE GENOMIC DNA]</scope>
    <source>
        <strain evidence="4 5">Y4G10-17</strain>
    </source>
</reference>
<evidence type="ECO:0000256" key="1">
    <source>
        <dbReference type="SAM" id="Phobius"/>
    </source>
</evidence>
<dbReference type="InterPro" id="IPR043128">
    <property type="entry name" value="Rev_trsase/Diguanyl_cyclase"/>
</dbReference>
<protein>
    <recommendedName>
        <fullName evidence="6">GGDEF-domain containing protein</fullName>
    </recommendedName>
</protein>
<dbReference type="RefSeq" id="WP_126799163.1">
    <property type="nucleotide sequence ID" value="NZ_PIPO01000004.1"/>
</dbReference>
<dbReference type="SMART" id="SM00052">
    <property type="entry name" value="EAL"/>
    <property type="match status" value="1"/>
</dbReference>
<keyword evidence="5" id="KW-1185">Reference proteome</keyword>
<sequence>MMFQNLAMATVSYSAQAVLLLGFGLLLRHYYRHYHRSYLRFWSYASFYYSASTCFALVRMGALDNANVAAALTPYFILAQLASLYVALSLLAIGVFDIVHERPPATRKRRYFYLTSILLAGLLMLPAVFSAETTWVWFLRDTMMFLVSGVALLSIGMLIYTQAPASIGPRLIAAAFALIGVKNLTLVQISLFSADFSISSALWALQGVFNLACIAAAAVGIIIWLLEAERTRTLSALQQAEYLNTHDALTGIENREELMSKMPSFIDASRSNGRHLSIFLVGINRFKAINDTLGIRGGDRALIEVSQRLQGITPRPLAIARMSGDVFVILFDHLKRRSLIEGLGAQIQRHVQAPMQIDKRAVTLSCGVGIARYPQNGVHADTLLSKANMALAQSKQSDTKPVVFYRRGMDDSYIRLIDIEPELKQAFANNEFTLHLQPLFNNSGSLLSSFEALVRWQHPQRGLIAPSQFLPFIEELGLATRLDDWVLEHCAQLLSRWRALGNEVLPVAVNISARHFQNPELVIKLKSLFRRYQLNYSDIELEITENVAMTDLQAGLNVLQQLQELGIRVSIDDFGTGYSSLAYLRRLPVDKIKIDRSFINELLGEHQDSGGNIVRTLIELSHGLKKRVVAEGVESAAQLELLSQMQCDQMQGYHLSPPINLKMALEMLQSHWKTQSANEKMAPTGAI</sequence>
<accession>A0A432WF82</accession>
<feature type="transmembrane region" description="Helical" evidence="1">
    <location>
        <begin position="111"/>
        <end position="131"/>
    </location>
</feature>
<evidence type="ECO:0008006" key="6">
    <source>
        <dbReference type="Google" id="ProtNLM"/>
    </source>
</evidence>
<dbReference type="SMART" id="SM00267">
    <property type="entry name" value="GGDEF"/>
    <property type="match status" value="1"/>
</dbReference>
<evidence type="ECO:0000259" key="3">
    <source>
        <dbReference type="PROSITE" id="PS50887"/>
    </source>
</evidence>
<dbReference type="PANTHER" id="PTHR44757">
    <property type="entry name" value="DIGUANYLATE CYCLASE DGCP"/>
    <property type="match status" value="1"/>
</dbReference>
<feature type="transmembrane region" description="Helical" evidence="1">
    <location>
        <begin position="6"/>
        <end position="27"/>
    </location>
</feature>
<dbReference type="Pfam" id="PF00990">
    <property type="entry name" value="GGDEF"/>
    <property type="match status" value="1"/>
</dbReference>
<gene>
    <name evidence="4" type="ORF">CWE14_09525</name>
</gene>
<feature type="transmembrane region" description="Helical" evidence="1">
    <location>
        <begin position="39"/>
        <end position="63"/>
    </location>
</feature>
<feature type="transmembrane region" description="Helical" evidence="1">
    <location>
        <begin position="143"/>
        <end position="160"/>
    </location>
</feature>
<dbReference type="Gene3D" id="3.30.70.270">
    <property type="match status" value="1"/>
</dbReference>
<dbReference type="PANTHER" id="PTHR44757:SF2">
    <property type="entry name" value="BIOFILM ARCHITECTURE MAINTENANCE PROTEIN MBAA"/>
    <property type="match status" value="1"/>
</dbReference>
<feature type="domain" description="GGDEF" evidence="3">
    <location>
        <begin position="274"/>
        <end position="407"/>
    </location>
</feature>
<name>A0A432WF82_9GAMM</name>
<dbReference type="CDD" id="cd01948">
    <property type="entry name" value="EAL"/>
    <property type="match status" value="1"/>
</dbReference>
<feature type="transmembrane region" description="Helical" evidence="1">
    <location>
        <begin position="172"/>
        <end position="191"/>
    </location>
</feature>
<dbReference type="CDD" id="cd01949">
    <property type="entry name" value="GGDEF"/>
    <property type="match status" value="1"/>
</dbReference>
<dbReference type="Pfam" id="PF00563">
    <property type="entry name" value="EAL"/>
    <property type="match status" value="1"/>
</dbReference>
<dbReference type="PROSITE" id="PS50883">
    <property type="entry name" value="EAL"/>
    <property type="match status" value="1"/>
</dbReference>
<dbReference type="AlphaFoldDB" id="A0A432WF82"/>
<dbReference type="Gene3D" id="3.20.20.450">
    <property type="entry name" value="EAL domain"/>
    <property type="match status" value="1"/>
</dbReference>
<dbReference type="InterPro" id="IPR029787">
    <property type="entry name" value="Nucleotide_cyclase"/>
</dbReference>
<keyword evidence="1" id="KW-0812">Transmembrane</keyword>
<dbReference type="InterPro" id="IPR052155">
    <property type="entry name" value="Biofilm_reg_signaling"/>
</dbReference>
<comment type="caution">
    <text evidence="4">The sequence shown here is derived from an EMBL/GenBank/DDBJ whole genome shotgun (WGS) entry which is preliminary data.</text>
</comment>
<dbReference type="SUPFAM" id="SSF55073">
    <property type="entry name" value="Nucleotide cyclase"/>
    <property type="match status" value="1"/>
</dbReference>
<organism evidence="4 5">
    <name type="scientific">Aliidiomarina soli</name>
    <dbReference type="NCBI Taxonomy" id="1928574"/>
    <lineage>
        <taxon>Bacteria</taxon>
        <taxon>Pseudomonadati</taxon>
        <taxon>Pseudomonadota</taxon>
        <taxon>Gammaproteobacteria</taxon>
        <taxon>Alteromonadales</taxon>
        <taxon>Idiomarinaceae</taxon>
        <taxon>Aliidiomarina</taxon>
    </lineage>
</organism>
<feature type="domain" description="EAL" evidence="2">
    <location>
        <begin position="416"/>
        <end position="672"/>
    </location>
</feature>
<dbReference type="InterPro" id="IPR035919">
    <property type="entry name" value="EAL_sf"/>
</dbReference>
<evidence type="ECO:0000313" key="4">
    <source>
        <dbReference type="EMBL" id="RUO32379.1"/>
    </source>
</evidence>
<dbReference type="InterPro" id="IPR000160">
    <property type="entry name" value="GGDEF_dom"/>
</dbReference>
<dbReference type="NCBIfam" id="TIGR00254">
    <property type="entry name" value="GGDEF"/>
    <property type="match status" value="1"/>
</dbReference>
<feature type="transmembrane region" description="Helical" evidence="1">
    <location>
        <begin position="75"/>
        <end position="99"/>
    </location>
</feature>
<keyword evidence="1" id="KW-1133">Transmembrane helix</keyword>
<dbReference type="PROSITE" id="PS50887">
    <property type="entry name" value="GGDEF"/>
    <property type="match status" value="1"/>
</dbReference>
<dbReference type="Proteomes" id="UP000287823">
    <property type="component" value="Unassembled WGS sequence"/>
</dbReference>
<keyword evidence="1" id="KW-0472">Membrane</keyword>
<evidence type="ECO:0000259" key="2">
    <source>
        <dbReference type="PROSITE" id="PS50883"/>
    </source>
</evidence>
<dbReference type="InterPro" id="IPR001633">
    <property type="entry name" value="EAL_dom"/>
</dbReference>